<dbReference type="GO" id="GO:0005975">
    <property type="term" value="P:carbohydrate metabolic process"/>
    <property type="evidence" value="ECO:0007669"/>
    <property type="project" value="UniProtKB-ARBA"/>
</dbReference>
<dbReference type="Proteomes" id="UP000256541">
    <property type="component" value="Unassembled WGS sequence"/>
</dbReference>
<organism evidence="3 4">
    <name type="scientific">Subtercola boreus</name>
    <dbReference type="NCBI Taxonomy" id="120213"/>
    <lineage>
        <taxon>Bacteria</taxon>
        <taxon>Bacillati</taxon>
        <taxon>Actinomycetota</taxon>
        <taxon>Actinomycetes</taxon>
        <taxon>Micrococcales</taxon>
        <taxon>Microbacteriaceae</taxon>
        <taxon>Subtercola</taxon>
    </lineage>
</organism>
<proteinExistence type="predicted"/>
<dbReference type="InterPro" id="IPR015919">
    <property type="entry name" value="Cadherin-like_sf"/>
</dbReference>
<feature type="transmembrane region" description="Helical" evidence="2">
    <location>
        <begin position="378"/>
        <end position="395"/>
    </location>
</feature>
<reference evidence="3 4" key="1">
    <citation type="submission" date="2017-04" db="EMBL/GenBank/DDBJ databases">
        <title>Comparative genome analysis of Subtercola boreus.</title>
        <authorList>
            <person name="Cho Y.-J."/>
            <person name="Cho A."/>
            <person name="Kim O.-S."/>
            <person name="Lee J.-I."/>
        </authorList>
    </citation>
    <scope>NUCLEOTIDE SEQUENCE [LARGE SCALE GENOMIC DNA]</scope>
    <source>
        <strain evidence="3 4">P27479</strain>
    </source>
</reference>
<dbReference type="Gene3D" id="2.60.40.10">
    <property type="entry name" value="Immunoglobulins"/>
    <property type="match status" value="3"/>
</dbReference>
<protein>
    <recommendedName>
        <fullName evidence="5">Gram-positive cocci surface proteins LPxTG domain-containing protein</fullName>
    </recommendedName>
</protein>
<dbReference type="Pfam" id="PF05345">
    <property type="entry name" value="He_PIG"/>
    <property type="match status" value="3"/>
</dbReference>
<evidence type="ECO:0000256" key="2">
    <source>
        <dbReference type="SAM" id="Phobius"/>
    </source>
</evidence>
<feature type="transmembrane region" description="Helical" evidence="2">
    <location>
        <begin position="21"/>
        <end position="40"/>
    </location>
</feature>
<feature type="compositionally biased region" description="Low complexity" evidence="1">
    <location>
        <begin position="342"/>
        <end position="351"/>
    </location>
</feature>
<dbReference type="RefSeq" id="WP_116412642.1">
    <property type="nucleotide sequence ID" value="NZ_NBXB01000041.1"/>
</dbReference>
<gene>
    <name evidence="3" type="ORF">B7R22_15660</name>
</gene>
<evidence type="ECO:0000256" key="1">
    <source>
        <dbReference type="SAM" id="MobiDB-lite"/>
    </source>
</evidence>
<sequence>MIPYFEQTRQLFRASESARHGLALSTVVVSAVVASALLAGPADAMALSSPPTGLHDARVHEVVPVISAATLPTAVVGVEYVQSISASGDGVLQFTTADPLPPGLTLFATGVLAGTPTATGASSFTFTVTVASAGGLASAKITVPVRSAVGPSISPATLPAVTVGTFYSQKVTASGDGVLKFEALDPLPPGLSIATDGRIFGTPTLTTESLFDVRVRVTSVNGFGAATASIQIPIANPSSVPAITSVDAAAGVVTKPYVFQLVATGVPTPTFAVSRGALPAGLRIDTASGLITGTPTDVGSTDFSVIATNAAGSSAETRLTIVITALPVTPTGPPVGAGGGATVPTGGTTASTGGGTPGAGTSKLAETGAGHASRVAETITSLGLFCAGVTGLVLLRRRRRSGV</sequence>
<dbReference type="OrthoDB" id="4991336at2"/>
<keyword evidence="2" id="KW-1133">Transmembrane helix</keyword>
<dbReference type="EMBL" id="NBXB01000041">
    <property type="protein sequence ID" value="RFA12550.1"/>
    <property type="molecule type" value="Genomic_DNA"/>
</dbReference>
<dbReference type="GO" id="GO:0016020">
    <property type="term" value="C:membrane"/>
    <property type="evidence" value="ECO:0007669"/>
    <property type="project" value="InterPro"/>
</dbReference>
<evidence type="ECO:0000313" key="4">
    <source>
        <dbReference type="Proteomes" id="UP000256541"/>
    </source>
</evidence>
<name>A0A3E0VSI9_9MICO</name>
<evidence type="ECO:0008006" key="5">
    <source>
        <dbReference type="Google" id="ProtNLM"/>
    </source>
</evidence>
<dbReference type="AlphaFoldDB" id="A0A3E0VSI9"/>
<feature type="region of interest" description="Disordered" evidence="1">
    <location>
        <begin position="333"/>
        <end position="366"/>
    </location>
</feature>
<evidence type="ECO:0000313" key="3">
    <source>
        <dbReference type="EMBL" id="RFA12550.1"/>
    </source>
</evidence>
<dbReference type="SUPFAM" id="SSF49313">
    <property type="entry name" value="Cadherin-like"/>
    <property type="match status" value="3"/>
</dbReference>
<keyword evidence="2" id="KW-0472">Membrane</keyword>
<comment type="caution">
    <text evidence="3">The sequence shown here is derived from an EMBL/GenBank/DDBJ whole genome shotgun (WGS) entry which is preliminary data.</text>
</comment>
<accession>A0A3E0VSI9</accession>
<dbReference type="InterPro" id="IPR013783">
    <property type="entry name" value="Ig-like_fold"/>
</dbReference>
<dbReference type="GO" id="GO:0005509">
    <property type="term" value="F:calcium ion binding"/>
    <property type="evidence" value="ECO:0007669"/>
    <property type="project" value="InterPro"/>
</dbReference>
<keyword evidence="2" id="KW-0812">Transmembrane</keyword>